<keyword evidence="3" id="KW-0150">Chloroplast</keyword>
<sequence>MEPSSPSRKRKYAVEDECNRIGAVQVGPGADQRKAASLIQLPSVESSVVGKAICLLRSRLCNHAQAHILPDAQDNKRKIYELFSETVRNGCNNSILLLGPRGCGKTMSLAQVLNKVIAEVQEEYPERLCFVRLSGLLHADDYSALREIARQLCIEHRLVFSKSASFDDNSQFLTSMLRECALSHKTVVFILDDFDLFAQMSKQKLLYNLLNTMQSKEAQALVIGVSCRLDADQLLEKRVRSRFSHRKILFNPPLADELQKILPELLILSTDSSIVDAKYVEEFNCVTQDIFKSKEMGEILHSIMAVDVSPRHLLNFLFAAVCTIDRNIGLFSLSNFKMAHAILRRQNKLESLRDVSVLELYLLVSMKRLESKEREIYNFNTIFKEYKSLHDSHSTCDLYPQEVCQRAFENLLERQLIMFADGRKSNIGIEFCPVKLLVSSYELEEGLKSSPVCPTILRQWFAHEEFK</sequence>
<evidence type="ECO:0000313" key="11">
    <source>
        <dbReference type="Proteomes" id="UP000825935"/>
    </source>
</evidence>
<dbReference type="Proteomes" id="UP000825935">
    <property type="component" value="Chromosome 25"/>
</dbReference>
<reference evidence="10" key="1">
    <citation type="submission" date="2021-08" db="EMBL/GenBank/DDBJ databases">
        <title>WGS assembly of Ceratopteris richardii.</title>
        <authorList>
            <person name="Marchant D.B."/>
            <person name="Chen G."/>
            <person name="Jenkins J."/>
            <person name="Shu S."/>
            <person name="Leebens-Mack J."/>
            <person name="Grimwood J."/>
            <person name="Schmutz J."/>
            <person name="Soltis P."/>
            <person name="Soltis D."/>
            <person name="Chen Z.-H."/>
        </authorList>
    </citation>
    <scope>NUCLEOTIDE SEQUENCE</scope>
    <source>
        <strain evidence="10">Whitten #5841</strain>
        <tissue evidence="10">Leaf</tissue>
    </source>
</reference>
<comment type="similarity">
    <text evidence="2 7">Belongs to the ORC4 family.</text>
</comment>
<name>A0A8T2RP44_CERRI</name>
<dbReference type="OrthoDB" id="343623at2759"/>
<organism evidence="10 11">
    <name type="scientific">Ceratopteris richardii</name>
    <name type="common">Triangle waterfern</name>
    <dbReference type="NCBI Taxonomy" id="49495"/>
    <lineage>
        <taxon>Eukaryota</taxon>
        <taxon>Viridiplantae</taxon>
        <taxon>Streptophyta</taxon>
        <taxon>Embryophyta</taxon>
        <taxon>Tracheophyta</taxon>
        <taxon>Polypodiopsida</taxon>
        <taxon>Polypodiidae</taxon>
        <taxon>Polypodiales</taxon>
        <taxon>Pteridineae</taxon>
        <taxon>Pteridaceae</taxon>
        <taxon>Parkerioideae</taxon>
        <taxon>Ceratopteris</taxon>
    </lineage>
</organism>
<keyword evidence="5 7" id="KW-0238">DNA-binding</keyword>
<evidence type="ECO:0000256" key="5">
    <source>
        <dbReference type="ARBA" id="ARBA00023125"/>
    </source>
</evidence>
<dbReference type="OMA" id="AFTFQRN"/>
<evidence type="ECO:0000256" key="1">
    <source>
        <dbReference type="ARBA" id="ARBA00004123"/>
    </source>
</evidence>
<feature type="domain" description="Orc1-like AAA ATPase" evidence="8">
    <location>
        <begin position="79"/>
        <end position="217"/>
    </location>
</feature>
<dbReference type="InterPro" id="IPR032705">
    <property type="entry name" value="ORC4_C"/>
</dbReference>
<dbReference type="EMBL" id="CM035430">
    <property type="protein sequence ID" value="KAH7297781.1"/>
    <property type="molecule type" value="Genomic_DNA"/>
</dbReference>
<evidence type="ECO:0000259" key="9">
    <source>
        <dbReference type="Pfam" id="PF14629"/>
    </source>
</evidence>
<evidence type="ECO:0000256" key="4">
    <source>
        <dbReference type="ARBA" id="ARBA00022705"/>
    </source>
</evidence>
<dbReference type="PIRSF" id="PIRSF007858">
    <property type="entry name" value="ORC4"/>
    <property type="match status" value="1"/>
</dbReference>
<dbReference type="InterPro" id="IPR016527">
    <property type="entry name" value="ORC4"/>
</dbReference>
<keyword evidence="11" id="KW-1185">Reference proteome</keyword>
<comment type="caution">
    <text evidence="10">The sequence shown here is derived from an EMBL/GenBank/DDBJ whole genome shotgun (WGS) entry which is preliminary data.</text>
</comment>
<accession>A0A8T2RP44</accession>
<dbReference type="InterPro" id="IPR041664">
    <property type="entry name" value="AAA_16"/>
</dbReference>
<dbReference type="GO" id="GO:0003688">
    <property type="term" value="F:DNA replication origin binding"/>
    <property type="evidence" value="ECO:0007669"/>
    <property type="project" value="TreeGrafter"/>
</dbReference>
<evidence type="ECO:0000313" key="10">
    <source>
        <dbReference type="EMBL" id="KAH7297781.1"/>
    </source>
</evidence>
<dbReference type="GO" id="GO:0005664">
    <property type="term" value="C:nuclear origin of replication recognition complex"/>
    <property type="evidence" value="ECO:0007669"/>
    <property type="project" value="TreeGrafter"/>
</dbReference>
<keyword evidence="3" id="KW-0934">Plastid</keyword>
<dbReference type="CDD" id="cd00009">
    <property type="entry name" value="AAA"/>
    <property type="match status" value="1"/>
</dbReference>
<evidence type="ECO:0000256" key="7">
    <source>
        <dbReference type="PIRNR" id="PIRNR007858"/>
    </source>
</evidence>
<evidence type="ECO:0000256" key="6">
    <source>
        <dbReference type="ARBA" id="ARBA00023242"/>
    </source>
</evidence>
<evidence type="ECO:0000259" key="8">
    <source>
        <dbReference type="Pfam" id="PF13191"/>
    </source>
</evidence>
<dbReference type="PANTHER" id="PTHR12087">
    <property type="entry name" value="ORIGIN RECOGNITION COMPLEX SUBUNIT 4"/>
    <property type="match status" value="1"/>
</dbReference>
<dbReference type="Pfam" id="PF14629">
    <property type="entry name" value="ORC4_C"/>
    <property type="match status" value="1"/>
</dbReference>
<dbReference type="InterPro" id="IPR027417">
    <property type="entry name" value="P-loop_NTPase"/>
</dbReference>
<evidence type="ECO:0000256" key="3">
    <source>
        <dbReference type="ARBA" id="ARBA00022528"/>
    </source>
</evidence>
<keyword evidence="4 7" id="KW-0235">DNA replication</keyword>
<dbReference type="GO" id="GO:0006270">
    <property type="term" value="P:DNA replication initiation"/>
    <property type="evidence" value="ECO:0007669"/>
    <property type="project" value="TreeGrafter"/>
</dbReference>
<dbReference type="PANTHER" id="PTHR12087:SF0">
    <property type="entry name" value="ORIGIN RECOGNITION COMPLEX SUBUNIT 4"/>
    <property type="match status" value="1"/>
</dbReference>
<gene>
    <name evidence="10" type="ORF">KP509_25G012200</name>
</gene>
<dbReference type="AlphaFoldDB" id="A0A8T2RP44"/>
<dbReference type="SUPFAM" id="SSF52540">
    <property type="entry name" value="P-loop containing nucleoside triphosphate hydrolases"/>
    <property type="match status" value="1"/>
</dbReference>
<feature type="domain" description="Origin recognition complex subunit 4 C-terminal" evidence="9">
    <location>
        <begin position="264"/>
        <end position="446"/>
    </location>
</feature>
<evidence type="ECO:0000256" key="2">
    <source>
        <dbReference type="ARBA" id="ARBA00005334"/>
    </source>
</evidence>
<comment type="function">
    <text evidence="7">Component of the origin recognition complex (ORC) that binds origins of replication.</text>
</comment>
<keyword evidence="6 7" id="KW-0539">Nucleus</keyword>
<dbReference type="Gene3D" id="3.40.50.300">
    <property type="entry name" value="P-loop containing nucleotide triphosphate hydrolases"/>
    <property type="match status" value="1"/>
</dbReference>
<dbReference type="Pfam" id="PF13191">
    <property type="entry name" value="AAA_16"/>
    <property type="match status" value="1"/>
</dbReference>
<comment type="subcellular location">
    <subcellularLocation>
        <location evidence="1 7">Nucleus</location>
    </subcellularLocation>
</comment>
<protein>
    <recommendedName>
        <fullName evidence="7">Origin of replication complex subunit 4</fullName>
    </recommendedName>
</protein>
<proteinExistence type="inferred from homology"/>